<dbReference type="EMBL" id="HG992978">
    <property type="protein sequence ID" value="CAE7013963.1"/>
    <property type="molecule type" value="Genomic_DNA"/>
</dbReference>
<evidence type="ECO:0000256" key="3">
    <source>
        <dbReference type="ARBA" id="ARBA00022989"/>
    </source>
</evidence>
<dbReference type="InterPro" id="IPR013901">
    <property type="entry name" value="Anthrone_oxy"/>
</dbReference>
<dbReference type="PANTHER" id="PTHR35042:SF1">
    <property type="entry name" value="DUF1772-DOMAIN-CONTAINING PROTEIN"/>
    <property type="match status" value="1"/>
</dbReference>
<keyword evidence="2" id="KW-0812">Transmembrane</keyword>
<comment type="similarity">
    <text evidence="5">Belongs to the anthrone oxygenase family.</text>
</comment>
<name>A0A6S6VKD8_9PLEO</name>
<dbReference type="AlphaFoldDB" id="A0A6S6VKD8"/>
<accession>A0A6S6VKD8</accession>
<evidence type="ECO:0000313" key="7">
    <source>
        <dbReference type="Proteomes" id="UP000472372"/>
    </source>
</evidence>
<evidence type="ECO:0000313" key="6">
    <source>
        <dbReference type="EMBL" id="CAE7013963.1"/>
    </source>
</evidence>
<dbReference type="PANTHER" id="PTHR35042">
    <property type="entry name" value="ANTHRONE OXYGENASE ENCC"/>
    <property type="match status" value="1"/>
</dbReference>
<dbReference type="Proteomes" id="UP000472372">
    <property type="component" value="Chromosome 2"/>
</dbReference>
<evidence type="ECO:0000256" key="2">
    <source>
        <dbReference type="ARBA" id="ARBA00022692"/>
    </source>
</evidence>
<keyword evidence="3" id="KW-1133">Transmembrane helix</keyword>
<gene>
    <name evidence="6" type="ORF">PTTW11_02581</name>
</gene>
<evidence type="ECO:0000256" key="5">
    <source>
        <dbReference type="ARBA" id="ARBA00034313"/>
    </source>
</evidence>
<dbReference type="Pfam" id="PF08592">
    <property type="entry name" value="Anthrone_oxy"/>
    <property type="match status" value="1"/>
</dbReference>
<reference evidence="6" key="1">
    <citation type="submission" date="2021-02" db="EMBL/GenBank/DDBJ databases">
        <authorList>
            <person name="Syme A R."/>
            <person name="Syme A R."/>
            <person name="Moolhuijzen P."/>
        </authorList>
    </citation>
    <scope>NUCLEOTIDE SEQUENCE</scope>
    <source>
        <strain evidence="6">W1-1</strain>
    </source>
</reference>
<comment type="subcellular location">
    <subcellularLocation>
        <location evidence="1">Membrane</location>
        <topology evidence="1">Multi-pass membrane protein</topology>
    </subcellularLocation>
</comment>
<protein>
    <submittedName>
        <fullName evidence="6">DUF1772-domain-containing protein</fullName>
    </submittedName>
</protein>
<organism evidence="6 7">
    <name type="scientific">Pyrenophora teres f. teres</name>
    <dbReference type="NCBI Taxonomy" id="97479"/>
    <lineage>
        <taxon>Eukaryota</taxon>
        <taxon>Fungi</taxon>
        <taxon>Dikarya</taxon>
        <taxon>Ascomycota</taxon>
        <taxon>Pezizomycotina</taxon>
        <taxon>Dothideomycetes</taxon>
        <taxon>Pleosporomycetidae</taxon>
        <taxon>Pleosporales</taxon>
        <taxon>Pleosporineae</taxon>
        <taxon>Pleosporaceae</taxon>
        <taxon>Pyrenophora</taxon>
    </lineage>
</organism>
<evidence type="ECO:0000256" key="1">
    <source>
        <dbReference type="ARBA" id="ARBA00004141"/>
    </source>
</evidence>
<dbReference type="GO" id="GO:0016020">
    <property type="term" value="C:membrane"/>
    <property type="evidence" value="ECO:0007669"/>
    <property type="project" value="UniProtKB-SubCell"/>
</dbReference>
<sequence>MDKYITQKMPTGTVIAQTVGITTSLFLLGGNAVLSLVAIPAAMQAPAALAVKQWHTIFTRGGAIGRPLALISAIATGYLAYKQDPKSTPFRLNVAATILLPSIVPFTLLVLGPTNNKLIAKKEEFAAAHAKGKAIKANTADGETVHELMDKWATLNVARAVLVAAGALCTVIAAVNKREVAKLGSMSMASRLGW</sequence>
<evidence type="ECO:0000256" key="4">
    <source>
        <dbReference type="ARBA" id="ARBA00023136"/>
    </source>
</evidence>
<proteinExistence type="inferred from homology"/>
<keyword evidence="4" id="KW-0472">Membrane</keyword>